<organism evidence="6 7">
    <name type="scientific">Actinokineospora bangkokensis</name>
    <dbReference type="NCBI Taxonomy" id="1193682"/>
    <lineage>
        <taxon>Bacteria</taxon>
        <taxon>Bacillati</taxon>
        <taxon>Actinomycetota</taxon>
        <taxon>Actinomycetes</taxon>
        <taxon>Pseudonocardiales</taxon>
        <taxon>Pseudonocardiaceae</taxon>
        <taxon>Actinokineospora</taxon>
    </lineage>
</organism>
<dbReference type="InterPro" id="IPR001647">
    <property type="entry name" value="HTH_TetR"/>
</dbReference>
<evidence type="ECO:0000256" key="2">
    <source>
        <dbReference type="ARBA" id="ARBA00023125"/>
    </source>
</evidence>
<dbReference type="STRING" id="1193682.BJP25_20225"/>
<dbReference type="InterPro" id="IPR050109">
    <property type="entry name" value="HTH-type_TetR-like_transc_reg"/>
</dbReference>
<dbReference type="GO" id="GO:0000976">
    <property type="term" value="F:transcription cis-regulatory region binding"/>
    <property type="evidence" value="ECO:0007669"/>
    <property type="project" value="TreeGrafter"/>
</dbReference>
<dbReference type="SUPFAM" id="SSF46689">
    <property type="entry name" value="Homeodomain-like"/>
    <property type="match status" value="1"/>
</dbReference>
<evidence type="ECO:0000313" key="6">
    <source>
        <dbReference type="EMBL" id="OLR92416.1"/>
    </source>
</evidence>
<keyword evidence="2 4" id="KW-0238">DNA-binding</keyword>
<name>A0A1Q9LK44_9PSEU</name>
<evidence type="ECO:0000256" key="4">
    <source>
        <dbReference type="PROSITE-ProRule" id="PRU00335"/>
    </source>
</evidence>
<dbReference type="Pfam" id="PF17918">
    <property type="entry name" value="TetR_C_15"/>
    <property type="match status" value="1"/>
</dbReference>
<dbReference type="InterPro" id="IPR041669">
    <property type="entry name" value="TetR_C_15"/>
</dbReference>
<dbReference type="PROSITE" id="PS01081">
    <property type="entry name" value="HTH_TETR_1"/>
    <property type="match status" value="1"/>
</dbReference>
<dbReference type="PRINTS" id="PR00455">
    <property type="entry name" value="HTHTETR"/>
</dbReference>
<feature type="domain" description="HTH tetR-type" evidence="5">
    <location>
        <begin position="1"/>
        <end position="59"/>
    </location>
</feature>
<dbReference type="Gene3D" id="1.10.357.10">
    <property type="entry name" value="Tetracycline Repressor, domain 2"/>
    <property type="match status" value="1"/>
</dbReference>
<gene>
    <name evidence="6" type="ORF">BJP25_20225</name>
</gene>
<dbReference type="PANTHER" id="PTHR30055">
    <property type="entry name" value="HTH-TYPE TRANSCRIPTIONAL REGULATOR RUTR"/>
    <property type="match status" value="1"/>
</dbReference>
<keyword evidence="7" id="KW-1185">Reference proteome</keyword>
<dbReference type="AlphaFoldDB" id="A0A1Q9LK44"/>
<dbReference type="Proteomes" id="UP000186040">
    <property type="component" value="Unassembled WGS sequence"/>
</dbReference>
<evidence type="ECO:0000259" key="5">
    <source>
        <dbReference type="PROSITE" id="PS50977"/>
    </source>
</evidence>
<evidence type="ECO:0000256" key="3">
    <source>
        <dbReference type="ARBA" id="ARBA00023163"/>
    </source>
</evidence>
<reference evidence="6 7" key="1">
    <citation type="submission" date="2016-10" db="EMBL/GenBank/DDBJ databases">
        <title>The Draft Genome Sequence of Actinokineospora bangkokensis 44EHWT reveals the biosynthetic pathway of antifungal compounds Thailandins with unusual extender unit butylmalonyl-CoA.</title>
        <authorList>
            <person name="Greule A."/>
            <person name="Intra B."/>
            <person name="Flemming S."/>
            <person name="Rommel M.G."/>
            <person name="Panbangred W."/>
            <person name="Bechthold A."/>
        </authorList>
    </citation>
    <scope>NUCLEOTIDE SEQUENCE [LARGE SCALE GENOMIC DNA]</scope>
    <source>
        <strain evidence="6 7">44EHW</strain>
    </source>
</reference>
<keyword evidence="3" id="KW-0804">Transcription</keyword>
<proteinExistence type="predicted"/>
<protein>
    <recommendedName>
        <fullName evidence="5">HTH tetR-type domain-containing protein</fullName>
    </recommendedName>
</protein>
<dbReference type="GO" id="GO:0003700">
    <property type="term" value="F:DNA-binding transcription factor activity"/>
    <property type="evidence" value="ECO:0007669"/>
    <property type="project" value="TreeGrafter"/>
</dbReference>
<comment type="caution">
    <text evidence="6">The sequence shown here is derived from an EMBL/GenBank/DDBJ whole genome shotgun (WGS) entry which is preliminary data.</text>
</comment>
<dbReference type="InterPro" id="IPR009057">
    <property type="entry name" value="Homeodomain-like_sf"/>
</dbReference>
<evidence type="ECO:0000256" key="1">
    <source>
        <dbReference type="ARBA" id="ARBA00023015"/>
    </source>
</evidence>
<dbReference type="OrthoDB" id="5242390at2"/>
<sequence>MVERIVAAARRVLVEQGYDAFSTNRVAAAAGVSPGSLYQYFPDKSAVLDVVVDRYWDEVADRVQAALGDRVGQTGPAVVRATAAAVLAALESDRELLRVLHEDLPPRRLAGQRRALEVRVRHLLAAVLAGRGGAGGRSVDAQAWVVVLAVEAIALRWVLDGPGPDRGEVLDELTALVTGYLAPAQLG</sequence>
<dbReference type="PROSITE" id="PS50977">
    <property type="entry name" value="HTH_TETR_2"/>
    <property type="match status" value="1"/>
</dbReference>
<dbReference type="Pfam" id="PF00440">
    <property type="entry name" value="TetR_N"/>
    <property type="match status" value="1"/>
</dbReference>
<dbReference type="PANTHER" id="PTHR30055:SF234">
    <property type="entry name" value="HTH-TYPE TRANSCRIPTIONAL REGULATOR BETI"/>
    <property type="match status" value="1"/>
</dbReference>
<feature type="DNA-binding region" description="H-T-H motif" evidence="4">
    <location>
        <begin position="22"/>
        <end position="41"/>
    </location>
</feature>
<keyword evidence="1" id="KW-0805">Transcription regulation</keyword>
<dbReference type="EMBL" id="MKQR01000016">
    <property type="protein sequence ID" value="OLR92416.1"/>
    <property type="molecule type" value="Genomic_DNA"/>
</dbReference>
<accession>A0A1Q9LK44</accession>
<dbReference type="InterPro" id="IPR023772">
    <property type="entry name" value="DNA-bd_HTH_TetR-type_CS"/>
</dbReference>
<evidence type="ECO:0000313" key="7">
    <source>
        <dbReference type="Proteomes" id="UP000186040"/>
    </source>
</evidence>